<sequence length="69" mass="8072">MTIVTNKIQCNLCGDIVESFHRHDFKFCTCEAVAVDGGRDYLKRSFTVKSDYKELSEETEEERDERFNS</sequence>
<dbReference type="EMBL" id="MT141239">
    <property type="protein sequence ID" value="QJA56806.1"/>
    <property type="molecule type" value="Genomic_DNA"/>
</dbReference>
<accession>A0A6M3IH18</accession>
<name>A0A6M3IH18_9ZZZZ</name>
<dbReference type="Pfam" id="PF24749">
    <property type="entry name" value="DUF7695"/>
    <property type="match status" value="1"/>
</dbReference>
<dbReference type="AlphaFoldDB" id="A0A6M3IH18"/>
<protein>
    <recommendedName>
        <fullName evidence="1">DUF7695 domain-containing protein</fullName>
    </recommendedName>
</protein>
<dbReference type="InterPro" id="IPR056112">
    <property type="entry name" value="DUF7695"/>
</dbReference>
<evidence type="ECO:0000313" key="2">
    <source>
        <dbReference type="EMBL" id="QJA56806.1"/>
    </source>
</evidence>
<organism evidence="2">
    <name type="scientific">viral metagenome</name>
    <dbReference type="NCBI Taxonomy" id="1070528"/>
    <lineage>
        <taxon>unclassified sequences</taxon>
        <taxon>metagenomes</taxon>
        <taxon>organismal metagenomes</taxon>
    </lineage>
</organism>
<reference evidence="2" key="1">
    <citation type="submission" date="2020-03" db="EMBL/GenBank/DDBJ databases">
        <title>The deep terrestrial virosphere.</title>
        <authorList>
            <person name="Holmfeldt K."/>
            <person name="Nilsson E."/>
            <person name="Simone D."/>
            <person name="Lopez-Fernandez M."/>
            <person name="Wu X."/>
            <person name="de Brujin I."/>
            <person name="Lundin D."/>
            <person name="Andersson A."/>
            <person name="Bertilsson S."/>
            <person name="Dopson M."/>
        </authorList>
    </citation>
    <scope>NUCLEOTIDE SEQUENCE</scope>
    <source>
        <strain evidence="2">MM415B01788</strain>
    </source>
</reference>
<feature type="domain" description="DUF7695" evidence="1">
    <location>
        <begin position="3"/>
        <end position="57"/>
    </location>
</feature>
<gene>
    <name evidence="2" type="ORF">MM415B01788_0019</name>
</gene>
<proteinExistence type="predicted"/>
<evidence type="ECO:0000259" key="1">
    <source>
        <dbReference type="Pfam" id="PF24749"/>
    </source>
</evidence>